<comment type="caution">
    <text evidence="1">The sequence shown here is derived from an EMBL/GenBank/DDBJ whole genome shotgun (WGS) entry which is preliminary data.</text>
</comment>
<dbReference type="AlphaFoldDB" id="A0AAD7DFJ2"/>
<organism evidence="1 2">
    <name type="scientific">Mycena rosella</name>
    <name type="common">Pink bonnet</name>
    <name type="synonym">Agaricus rosellus</name>
    <dbReference type="NCBI Taxonomy" id="1033263"/>
    <lineage>
        <taxon>Eukaryota</taxon>
        <taxon>Fungi</taxon>
        <taxon>Dikarya</taxon>
        <taxon>Basidiomycota</taxon>
        <taxon>Agaricomycotina</taxon>
        <taxon>Agaricomycetes</taxon>
        <taxon>Agaricomycetidae</taxon>
        <taxon>Agaricales</taxon>
        <taxon>Marasmiineae</taxon>
        <taxon>Mycenaceae</taxon>
        <taxon>Mycena</taxon>
    </lineage>
</organism>
<proteinExistence type="predicted"/>
<keyword evidence="2" id="KW-1185">Reference proteome</keyword>
<gene>
    <name evidence="1" type="ORF">B0H17DRAFT_1134315</name>
</gene>
<sequence>MAPRPRIHNDSKISPLKPLPGPSIMLSPWWSSEFLTGCPTKFDVMRYLPPGCEISEVIQPAYCWWWIENQTYGYHRIDKALASHEEGSPTCCGPAGCVVLLTPTILRYRLVAPLRLDTLYAIKCVRQTHPLAELIPTVQTSRSLIIRVKACENTAIYCEGGGTNIAEQAGDVIVVPTQSYKGG</sequence>
<accession>A0AAD7DFJ2</accession>
<protein>
    <submittedName>
        <fullName evidence="1">Uncharacterized protein</fullName>
    </submittedName>
</protein>
<name>A0AAD7DFJ2_MYCRO</name>
<dbReference type="Proteomes" id="UP001221757">
    <property type="component" value="Unassembled WGS sequence"/>
</dbReference>
<dbReference type="EMBL" id="JARKIE010000064">
    <property type="protein sequence ID" value="KAJ7690510.1"/>
    <property type="molecule type" value="Genomic_DNA"/>
</dbReference>
<reference evidence="1" key="1">
    <citation type="submission" date="2023-03" db="EMBL/GenBank/DDBJ databases">
        <title>Massive genome expansion in bonnet fungi (Mycena s.s.) driven by repeated elements and novel gene families across ecological guilds.</title>
        <authorList>
            <consortium name="Lawrence Berkeley National Laboratory"/>
            <person name="Harder C.B."/>
            <person name="Miyauchi S."/>
            <person name="Viragh M."/>
            <person name="Kuo A."/>
            <person name="Thoen E."/>
            <person name="Andreopoulos B."/>
            <person name="Lu D."/>
            <person name="Skrede I."/>
            <person name="Drula E."/>
            <person name="Henrissat B."/>
            <person name="Morin E."/>
            <person name="Kohler A."/>
            <person name="Barry K."/>
            <person name="LaButti K."/>
            <person name="Morin E."/>
            <person name="Salamov A."/>
            <person name="Lipzen A."/>
            <person name="Mereny Z."/>
            <person name="Hegedus B."/>
            <person name="Baldrian P."/>
            <person name="Stursova M."/>
            <person name="Weitz H."/>
            <person name="Taylor A."/>
            <person name="Grigoriev I.V."/>
            <person name="Nagy L.G."/>
            <person name="Martin F."/>
            <person name="Kauserud H."/>
        </authorList>
    </citation>
    <scope>NUCLEOTIDE SEQUENCE</scope>
    <source>
        <strain evidence="1">CBHHK067</strain>
    </source>
</reference>
<evidence type="ECO:0000313" key="1">
    <source>
        <dbReference type="EMBL" id="KAJ7690510.1"/>
    </source>
</evidence>
<evidence type="ECO:0000313" key="2">
    <source>
        <dbReference type="Proteomes" id="UP001221757"/>
    </source>
</evidence>